<dbReference type="EMBL" id="OX465078">
    <property type="protein sequence ID" value="CAI9271271.1"/>
    <property type="molecule type" value="Genomic_DNA"/>
</dbReference>
<gene>
    <name evidence="1" type="ORF">LSALG_LOCUS11544</name>
</gene>
<organism evidence="1 2">
    <name type="scientific">Lactuca saligna</name>
    <name type="common">Willowleaf lettuce</name>
    <dbReference type="NCBI Taxonomy" id="75948"/>
    <lineage>
        <taxon>Eukaryota</taxon>
        <taxon>Viridiplantae</taxon>
        <taxon>Streptophyta</taxon>
        <taxon>Embryophyta</taxon>
        <taxon>Tracheophyta</taxon>
        <taxon>Spermatophyta</taxon>
        <taxon>Magnoliopsida</taxon>
        <taxon>eudicotyledons</taxon>
        <taxon>Gunneridae</taxon>
        <taxon>Pentapetalae</taxon>
        <taxon>asterids</taxon>
        <taxon>campanulids</taxon>
        <taxon>Asterales</taxon>
        <taxon>Asteraceae</taxon>
        <taxon>Cichorioideae</taxon>
        <taxon>Cichorieae</taxon>
        <taxon>Lactucinae</taxon>
        <taxon>Lactuca</taxon>
    </lineage>
</organism>
<sequence length="108" mass="12197">MKPEEHVLTVVIESAEPVIDELAKITIPSKFGVFRRLNKQSVGSRKSPTSSVTKTRTRQLVIQEESTEEDEVILETPKEILITKPSSPERTTVIPHEVSYAKLFHEEA</sequence>
<dbReference type="AlphaFoldDB" id="A0AA35V5K5"/>
<proteinExistence type="predicted"/>
<dbReference type="Proteomes" id="UP001177003">
    <property type="component" value="Chromosome 2"/>
</dbReference>
<accession>A0AA35V5K5</accession>
<keyword evidence="2" id="KW-1185">Reference proteome</keyword>
<name>A0AA35V5K5_LACSI</name>
<reference evidence="1" key="1">
    <citation type="submission" date="2023-04" db="EMBL/GenBank/DDBJ databases">
        <authorList>
            <person name="Vijverberg K."/>
            <person name="Xiong W."/>
            <person name="Schranz E."/>
        </authorList>
    </citation>
    <scope>NUCLEOTIDE SEQUENCE</scope>
</reference>
<protein>
    <submittedName>
        <fullName evidence="1">Uncharacterized protein</fullName>
    </submittedName>
</protein>
<evidence type="ECO:0000313" key="2">
    <source>
        <dbReference type="Proteomes" id="UP001177003"/>
    </source>
</evidence>
<evidence type="ECO:0000313" key="1">
    <source>
        <dbReference type="EMBL" id="CAI9271271.1"/>
    </source>
</evidence>